<reference evidence="1" key="1">
    <citation type="submission" date="2020-11" db="EMBL/GenBank/DDBJ databases">
        <authorList>
            <consortium name="DOE Joint Genome Institute"/>
            <person name="Ahrendt S."/>
            <person name="Riley R."/>
            <person name="Andreopoulos W."/>
            <person name="Labutti K."/>
            <person name="Pangilinan J."/>
            <person name="Ruiz-Duenas F.J."/>
            <person name="Barrasa J.M."/>
            <person name="Sanchez-Garcia M."/>
            <person name="Camarero S."/>
            <person name="Miyauchi S."/>
            <person name="Serrano A."/>
            <person name="Linde D."/>
            <person name="Babiker R."/>
            <person name="Drula E."/>
            <person name="Ayuso-Fernandez I."/>
            <person name="Pacheco R."/>
            <person name="Padilla G."/>
            <person name="Ferreira P."/>
            <person name="Barriuso J."/>
            <person name="Kellner H."/>
            <person name="Castanera R."/>
            <person name="Alfaro M."/>
            <person name="Ramirez L."/>
            <person name="Pisabarro A.G."/>
            <person name="Kuo A."/>
            <person name="Tritt A."/>
            <person name="Lipzen A."/>
            <person name="He G."/>
            <person name="Yan M."/>
            <person name="Ng V."/>
            <person name="Cullen D."/>
            <person name="Martin F."/>
            <person name="Rosso M.-N."/>
            <person name="Henrissat B."/>
            <person name="Hibbett D."/>
            <person name="Martinez A.T."/>
            <person name="Grigoriev I.V."/>
        </authorList>
    </citation>
    <scope>NUCLEOTIDE SEQUENCE</scope>
    <source>
        <strain evidence="1">MF-IS2</strain>
    </source>
</reference>
<comment type="caution">
    <text evidence="1">The sequence shown here is derived from an EMBL/GenBank/DDBJ whole genome shotgun (WGS) entry which is preliminary data.</text>
</comment>
<protein>
    <submittedName>
        <fullName evidence="1">Uncharacterized protein</fullName>
    </submittedName>
</protein>
<name>A0A9P5X6Z0_9AGAR</name>
<evidence type="ECO:0000313" key="2">
    <source>
        <dbReference type="Proteomes" id="UP000807342"/>
    </source>
</evidence>
<proteinExistence type="predicted"/>
<organism evidence="1 2">
    <name type="scientific">Macrolepiota fuliginosa MF-IS2</name>
    <dbReference type="NCBI Taxonomy" id="1400762"/>
    <lineage>
        <taxon>Eukaryota</taxon>
        <taxon>Fungi</taxon>
        <taxon>Dikarya</taxon>
        <taxon>Basidiomycota</taxon>
        <taxon>Agaricomycotina</taxon>
        <taxon>Agaricomycetes</taxon>
        <taxon>Agaricomycetidae</taxon>
        <taxon>Agaricales</taxon>
        <taxon>Agaricineae</taxon>
        <taxon>Agaricaceae</taxon>
        <taxon>Macrolepiota</taxon>
    </lineage>
</organism>
<dbReference type="Proteomes" id="UP000807342">
    <property type="component" value="Unassembled WGS sequence"/>
</dbReference>
<evidence type="ECO:0000313" key="1">
    <source>
        <dbReference type="EMBL" id="KAF9445697.1"/>
    </source>
</evidence>
<dbReference type="EMBL" id="MU151286">
    <property type="protein sequence ID" value="KAF9445697.1"/>
    <property type="molecule type" value="Genomic_DNA"/>
</dbReference>
<sequence length="68" mass="7745">MLSYDKTISLIPIGFVYLSSPCSSLVFVTYPTRCFSTLSTPLWHLTFIRLLGDPQTLPLFGLKYNDVR</sequence>
<gene>
    <name evidence="1" type="ORF">P691DRAFT_805279</name>
</gene>
<keyword evidence="2" id="KW-1185">Reference proteome</keyword>
<dbReference type="AlphaFoldDB" id="A0A9P5X6Z0"/>
<accession>A0A9P5X6Z0</accession>